<dbReference type="VEuPathDB" id="CryptoDB:Cvel_12475"/>
<dbReference type="InterPro" id="IPR032675">
    <property type="entry name" value="LRR_dom_sf"/>
</dbReference>
<protein>
    <submittedName>
        <fullName evidence="2">Uncharacterized protein</fullName>
    </submittedName>
</protein>
<gene>
    <name evidence="2" type="ORF">Cvel_12475</name>
</gene>
<feature type="region of interest" description="Disordered" evidence="1">
    <location>
        <begin position="119"/>
        <end position="147"/>
    </location>
</feature>
<organism evidence="2">
    <name type="scientific">Chromera velia CCMP2878</name>
    <dbReference type="NCBI Taxonomy" id="1169474"/>
    <lineage>
        <taxon>Eukaryota</taxon>
        <taxon>Sar</taxon>
        <taxon>Alveolata</taxon>
        <taxon>Colpodellida</taxon>
        <taxon>Chromeraceae</taxon>
        <taxon>Chromera</taxon>
    </lineage>
</organism>
<evidence type="ECO:0000256" key="1">
    <source>
        <dbReference type="SAM" id="MobiDB-lite"/>
    </source>
</evidence>
<dbReference type="PhylomeDB" id="A0A0G4IA86"/>
<dbReference type="EMBL" id="CDMZ01005752">
    <property type="protein sequence ID" value="CEM54057.1"/>
    <property type="molecule type" value="Genomic_DNA"/>
</dbReference>
<reference evidence="2" key="1">
    <citation type="submission" date="2014-11" db="EMBL/GenBank/DDBJ databases">
        <authorList>
            <person name="Otto D Thomas"/>
            <person name="Naeem Raeece"/>
        </authorList>
    </citation>
    <scope>NUCLEOTIDE SEQUENCE</scope>
</reference>
<evidence type="ECO:0000313" key="2">
    <source>
        <dbReference type="EMBL" id="CEM54057.1"/>
    </source>
</evidence>
<proteinExistence type="predicted"/>
<accession>A0A0G4IA86</accession>
<sequence length="236" mass="24870">MPGDGEGTRANSRVVQPSTENLMWTLVKSMEPSCEEVSEMASGRDGYGMAWLCLSSVKKGKVRGLPFTSLDLSGCNLPPRKIFFILEQLPKSVEALKLGPRAVKGEALTLLRRFLETVGGGEGGGGSGSEEGGKERPSLKSLSFAPSSVSPSEAKVLFAVLPASLETLVLKGNLVGSEGIKGLAEWIGKGKASSLLHLDLERVGLRNAGLETLCAAVEGKSLKVETLKLSGFRGRV</sequence>
<dbReference type="AlphaFoldDB" id="A0A0G4IA86"/>
<feature type="compositionally biased region" description="Gly residues" evidence="1">
    <location>
        <begin position="119"/>
        <end position="130"/>
    </location>
</feature>
<name>A0A0G4IA86_9ALVE</name>
<dbReference type="SUPFAM" id="SSF52047">
    <property type="entry name" value="RNI-like"/>
    <property type="match status" value="1"/>
</dbReference>
<dbReference type="Gene3D" id="3.80.10.10">
    <property type="entry name" value="Ribonuclease Inhibitor"/>
    <property type="match status" value="1"/>
</dbReference>